<dbReference type="InterPro" id="IPR020471">
    <property type="entry name" value="AKR"/>
</dbReference>
<dbReference type="EMBL" id="GL732668">
    <property type="protein sequence ID" value="EFX67778.1"/>
    <property type="molecule type" value="Genomic_DNA"/>
</dbReference>
<evidence type="ECO:0000256" key="4">
    <source>
        <dbReference type="PIRSR" id="PIRSR000097-1"/>
    </source>
</evidence>
<reference evidence="8 9" key="1">
    <citation type="journal article" date="2011" name="Science">
        <title>The ecoresponsive genome of Daphnia pulex.</title>
        <authorList>
            <person name="Colbourne J.K."/>
            <person name="Pfrender M.E."/>
            <person name="Gilbert D."/>
            <person name="Thomas W.K."/>
            <person name="Tucker A."/>
            <person name="Oakley T.H."/>
            <person name="Tokishita S."/>
            <person name="Aerts A."/>
            <person name="Arnold G.J."/>
            <person name="Basu M.K."/>
            <person name="Bauer D.J."/>
            <person name="Caceres C.E."/>
            <person name="Carmel L."/>
            <person name="Casola C."/>
            <person name="Choi J.H."/>
            <person name="Detter J.C."/>
            <person name="Dong Q."/>
            <person name="Dusheyko S."/>
            <person name="Eads B.D."/>
            <person name="Frohlich T."/>
            <person name="Geiler-Samerotte K.A."/>
            <person name="Gerlach D."/>
            <person name="Hatcher P."/>
            <person name="Jogdeo S."/>
            <person name="Krijgsveld J."/>
            <person name="Kriventseva E.V."/>
            <person name="Kultz D."/>
            <person name="Laforsch C."/>
            <person name="Lindquist E."/>
            <person name="Lopez J."/>
            <person name="Manak J.R."/>
            <person name="Muller J."/>
            <person name="Pangilinan J."/>
            <person name="Patwardhan R.P."/>
            <person name="Pitluck S."/>
            <person name="Pritham E.J."/>
            <person name="Rechtsteiner A."/>
            <person name="Rho M."/>
            <person name="Rogozin I.B."/>
            <person name="Sakarya O."/>
            <person name="Salamov A."/>
            <person name="Schaack S."/>
            <person name="Shapiro H."/>
            <person name="Shiga Y."/>
            <person name="Skalitzky C."/>
            <person name="Smith Z."/>
            <person name="Souvorov A."/>
            <person name="Sung W."/>
            <person name="Tang Z."/>
            <person name="Tsuchiya D."/>
            <person name="Tu H."/>
            <person name="Vos H."/>
            <person name="Wang M."/>
            <person name="Wolf Y.I."/>
            <person name="Yamagata H."/>
            <person name="Yamada T."/>
            <person name="Ye Y."/>
            <person name="Shaw J.R."/>
            <person name="Andrews J."/>
            <person name="Crease T.J."/>
            <person name="Tang H."/>
            <person name="Lucas S.M."/>
            <person name="Robertson H.M."/>
            <person name="Bork P."/>
            <person name="Koonin E.V."/>
            <person name="Zdobnov E.M."/>
            <person name="Grigoriev I.V."/>
            <person name="Lynch M."/>
            <person name="Boore J.L."/>
        </authorList>
    </citation>
    <scope>NUCLEOTIDE SEQUENCE [LARGE SCALE GENOMIC DNA]</scope>
</reference>
<dbReference type="Gene3D" id="3.20.20.100">
    <property type="entry name" value="NADP-dependent oxidoreductase domain"/>
    <property type="match status" value="1"/>
</dbReference>
<sequence>MTNNKTEIVFQNGWRMPLVGLGTWQSPNEEVKAAIQWALEAGYRHIDTAFSYQNEGAIGDVVDKWIKSGKLKREELFITTKLPMIGNSADKVAKYLDLSLKSLKVDYVDLYLIHFPVGFFEGKDETDLYPRDEFGKYKIDKSTDIITLWKEMEAQVEAGRAKSIGLSNFNSEQIERIVKGCRIKPANLQVELHAYFQQKLLRAACAKHGITVCAYSPLGSKGRNAMNEKRGLPPPVIPIVLEDPVVLEIAQNHAKTPAQILLRHLIQADVVVIPKSVSKARIQENFGVLDFVLSEAEISSLDNLDKNCRSFDFKHLAE</sequence>
<feature type="domain" description="NADP-dependent oxidoreductase" evidence="7">
    <location>
        <begin position="20"/>
        <end position="305"/>
    </location>
</feature>
<keyword evidence="3" id="KW-0560">Oxidoreductase</keyword>
<dbReference type="PIRSF" id="PIRSF000097">
    <property type="entry name" value="AKR"/>
    <property type="match status" value="1"/>
</dbReference>
<dbReference type="GO" id="GO:0005829">
    <property type="term" value="C:cytosol"/>
    <property type="evidence" value="ECO:0000318"/>
    <property type="project" value="GO_Central"/>
</dbReference>
<dbReference type="PhylomeDB" id="E9HKF6"/>
<evidence type="ECO:0000313" key="9">
    <source>
        <dbReference type="Proteomes" id="UP000000305"/>
    </source>
</evidence>
<accession>E9HKF6</accession>
<dbReference type="FunCoup" id="E9HKF6">
    <property type="interactions" value="337"/>
</dbReference>
<dbReference type="KEGG" id="dpx:DAPPUDRAFT_63699"/>
<dbReference type="PRINTS" id="PR00069">
    <property type="entry name" value="ALDKETRDTASE"/>
</dbReference>
<dbReference type="PROSITE" id="PS00062">
    <property type="entry name" value="ALDOKETO_REDUCTASE_2"/>
    <property type="match status" value="1"/>
</dbReference>
<keyword evidence="9" id="KW-1185">Reference proteome</keyword>
<dbReference type="PROSITE" id="PS00798">
    <property type="entry name" value="ALDOKETO_REDUCTASE_1"/>
    <property type="match status" value="1"/>
</dbReference>
<evidence type="ECO:0000256" key="1">
    <source>
        <dbReference type="ARBA" id="ARBA00007905"/>
    </source>
</evidence>
<proteinExistence type="inferred from homology"/>
<feature type="site" description="Lowers pKa of active site Tyr" evidence="6">
    <location>
        <position position="81"/>
    </location>
</feature>
<dbReference type="Pfam" id="PF00248">
    <property type="entry name" value="Aldo_ket_red"/>
    <property type="match status" value="1"/>
</dbReference>
<name>E9HKF6_DAPPU</name>
<dbReference type="InParanoid" id="E9HKF6"/>
<evidence type="ECO:0000256" key="5">
    <source>
        <dbReference type="PIRSR" id="PIRSR000097-2"/>
    </source>
</evidence>
<dbReference type="InterPro" id="IPR036812">
    <property type="entry name" value="NAD(P)_OxRdtase_dom_sf"/>
</dbReference>
<feature type="active site" description="Proton donor" evidence="4">
    <location>
        <position position="52"/>
    </location>
</feature>
<dbReference type="HOGENOM" id="CLU_023205_0_0_1"/>
<evidence type="ECO:0000256" key="2">
    <source>
        <dbReference type="ARBA" id="ARBA00022857"/>
    </source>
</evidence>
<dbReference type="PROSITE" id="PS00063">
    <property type="entry name" value="ALDOKETO_REDUCTASE_3"/>
    <property type="match status" value="1"/>
</dbReference>
<feature type="binding site" evidence="5">
    <location>
        <position position="114"/>
    </location>
    <ligand>
        <name>substrate</name>
    </ligand>
</feature>
<dbReference type="eggNOG" id="KOG1577">
    <property type="taxonomic scope" value="Eukaryota"/>
</dbReference>
<dbReference type="FunFam" id="3.20.20.100:FF:000006">
    <property type="entry name" value="Aldo-keto reductase family 1 member A1"/>
    <property type="match status" value="1"/>
</dbReference>
<comment type="similarity">
    <text evidence="1">Belongs to the aldo/keto reductase family.</text>
</comment>
<protein>
    <recommendedName>
        <fullName evidence="7">NADP-dependent oxidoreductase domain-containing protein</fullName>
    </recommendedName>
</protein>
<evidence type="ECO:0000256" key="3">
    <source>
        <dbReference type="ARBA" id="ARBA00023002"/>
    </source>
</evidence>
<evidence type="ECO:0000259" key="7">
    <source>
        <dbReference type="Pfam" id="PF00248"/>
    </source>
</evidence>
<evidence type="ECO:0000313" key="8">
    <source>
        <dbReference type="EMBL" id="EFX67778.1"/>
    </source>
</evidence>
<evidence type="ECO:0000256" key="6">
    <source>
        <dbReference type="PIRSR" id="PIRSR000097-3"/>
    </source>
</evidence>
<dbReference type="SUPFAM" id="SSF51430">
    <property type="entry name" value="NAD(P)-linked oxidoreductase"/>
    <property type="match status" value="1"/>
</dbReference>
<dbReference type="OMA" id="TYGNEEA"/>
<dbReference type="AlphaFoldDB" id="E9HKF6"/>
<dbReference type="PANTHER" id="PTHR11732">
    <property type="entry name" value="ALDO/KETO REDUCTASE"/>
    <property type="match status" value="1"/>
</dbReference>
<gene>
    <name evidence="8" type="ORF">DAPPUDRAFT_63699</name>
</gene>
<dbReference type="InterPro" id="IPR018170">
    <property type="entry name" value="Aldo/ket_reductase_CS"/>
</dbReference>
<dbReference type="GO" id="GO:0004032">
    <property type="term" value="F:aldose reductase (NADPH) activity"/>
    <property type="evidence" value="ECO:0000318"/>
    <property type="project" value="GO_Central"/>
</dbReference>
<dbReference type="OrthoDB" id="416253at2759"/>
<dbReference type="Proteomes" id="UP000000305">
    <property type="component" value="Unassembled WGS sequence"/>
</dbReference>
<dbReference type="InterPro" id="IPR023210">
    <property type="entry name" value="NADP_OxRdtase_dom"/>
</dbReference>
<organism evidence="8 9">
    <name type="scientific">Daphnia pulex</name>
    <name type="common">Water flea</name>
    <dbReference type="NCBI Taxonomy" id="6669"/>
    <lineage>
        <taxon>Eukaryota</taxon>
        <taxon>Metazoa</taxon>
        <taxon>Ecdysozoa</taxon>
        <taxon>Arthropoda</taxon>
        <taxon>Crustacea</taxon>
        <taxon>Branchiopoda</taxon>
        <taxon>Diplostraca</taxon>
        <taxon>Cladocera</taxon>
        <taxon>Anomopoda</taxon>
        <taxon>Daphniidae</taxon>
        <taxon>Daphnia</taxon>
    </lineage>
</organism>
<keyword evidence="2" id="KW-0521">NADP</keyword>
<dbReference type="STRING" id="6669.E9HKF6"/>